<feature type="transmembrane region" description="Helical" evidence="2">
    <location>
        <begin position="151"/>
        <end position="171"/>
    </location>
</feature>
<protein>
    <submittedName>
        <fullName evidence="3">Uncharacterized protein</fullName>
    </submittedName>
</protein>
<keyword evidence="4" id="KW-1185">Reference proteome</keyword>
<keyword evidence="2" id="KW-0812">Transmembrane</keyword>
<feature type="compositionally biased region" description="Acidic residues" evidence="1">
    <location>
        <begin position="447"/>
        <end position="464"/>
    </location>
</feature>
<evidence type="ECO:0000313" key="4">
    <source>
        <dbReference type="Proteomes" id="UP000019116"/>
    </source>
</evidence>
<dbReference type="Pfam" id="PF12056">
    <property type="entry name" value="DUF3537"/>
    <property type="match status" value="1"/>
</dbReference>
<feature type="transmembrane region" description="Helical" evidence="2">
    <location>
        <begin position="228"/>
        <end position="253"/>
    </location>
</feature>
<dbReference type="PANTHER" id="PTHR31963:SF16">
    <property type="entry name" value="OS06G0635200 PROTEIN"/>
    <property type="match status" value="1"/>
</dbReference>
<dbReference type="STRING" id="4565.A0A3B6RJ59"/>
<dbReference type="Gramene" id="TraesCS7A02G389900.1">
    <property type="protein sequence ID" value="TraesCS7A02G389900.1"/>
    <property type="gene ID" value="TraesCS7A02G389900"/>
</dbReference>
<keyword evidence="2" id="KW-1133">Transmembrane helix</keyword>
<evidence type="ECO:0000313" key="3">
    <source>
        <dbReference type="EnsemblPlants" id="TraesCS7A02G389900.1"/>
    </source>
</evidence>
<dbReference type="Gramene" id="TraesCAD_scaffold_045121_01G000100.1">
    <property type="protein sequence ID" value="TraesCAD_scaffold_045121_01G000100.1"/>
    <property type="gene ID" value="TraesCAD_scaffold_045121_01G000100"/>
</dbReference>
<feature type="transmembrane region" description="Helical" evidence="2">
    <location>
        <begin position="350"/>
        <end position="371"/>
    </location>
</feature>
<dbReference type="Gramene" id="TraesCS7A03G0943400.1">
    <property type="protein sequence ID" value="TraesCS7A03G0943400.1.CDS"/>
    <property type="gene ID" value="TraesCS7A03G0943400"/>
</dbReference>
<dbReference type="InterPro" id="IPR021924">
    <property type="entry name" value="DUF3537"/>
</dbReference>
<dbReference type="AlphaFoldDB" id="A0A3B6RJ59"/>
<dbReference type="Gramene" id="TraesWEE_scaffold_078633_01G000100.1">
    <property type="protein sequence ID" value="TraesWEE_scaffold_078633_01G000100.1"/>
    <property type="gene ID" value="TraesWEE_scaffold_078633_01G000100"/>
</dbReference>
<evidence type="ECO:0000256" key="2">
    <source>
        <dbReference type="SAM" id="Phobius"/>
    </source>
</evidence>
<feature type="transmembrane region" description="Helical" evidence="2">
    <location>
        <begin position="183"/>
        <end position="207"/>
    </location>
</feature>
<name>A0A3B6RJ59_WHEAT</name>
<feature type="transmembrane region" description="Helical" evidence="2">
    <location>
        <begin position="383"/>
        <end position="402"/>
    </location>
</feature>
<proteinExistence type="predicted"/>
<feature type="region of interest" description="Disordered" evidence="1">
    <location>
        <begin position="1"/>
        <end position="79"/>
    </location>
</feature>
<keyword evidence="2" id="KW-0472">Membrane</keyword>
<feature type="region of interest" description="Disordered" evidence="1">
    <location>
        <begin position="431"/>
        <end position="464"/>
    </location>
</feature>
<accession>A0A3B6RJ59</accession>
<reference evidence="3" key="2">
    <citation type="submission" date="2018-10" db="UniProtKB">
        <authorList>
            <consortium name="EnsemblPlants"/>
        </authorList>
    </citation>
    <scope>IDENTIFICATION</scope>
</reference>
<dbReference type="PANTHER" id="PTHR31963">
    <property type="entry name" value="RAS GUANINE NUCLEOTIDE EXCHANGE FACTOR K"/>
    <property type="match status" value="1"/>
</dbReference>
<dbReference type="EnsemblPlants" id="TraesCS7A02G389900.1">
    <property type="protein sequence ID" value="TraesCS7A02G389900.1"/>
    <property type="gene ID" value="TraesCS7A02G389900"/>
</dbReference>
<dbReference type="OrthoDB" id="1916325at2759"/>
<dbReference type="OMA" id="MENETPR"/>
<sequence length="533" mass="59490">MEASNSPPLPSPTCPTPATHLRHERDAEIPSTSNPNSRRLYIKKIPSVSLSSTCTPPPPPRERHAQSSSEANTRHKRGRIPAVRFVDPMGRRSSASPVGSGEPLLPEVRKCVSGGATMQRSLSRADDELQWFRSCLRWVCMDHSAPGRAALSWLLFLLLAVVVPAVAHFVIAFRPSRRPFDAVVQVSLSAASGASFLCLSSSFRRIGLRRLLYLDKLRTNSDRVRLNYTARLAFSFRLLASLVAPCFAAEAAYKAWWYATSADRLPFFANDLLSDVLACSLEMASWMYRSAIYLLTCVLFRLICHLQGLRLEDFAGSLLVEVEEGRMGVERVLREHLDIRKQLKVISHRFRRFIVAALLIGTASQFASVLLTTRHDSIDDLLHTGELALCSVVLMSGLIIILSSAAKITHQAQALTGQTTKWHACCTIEPVPDDEIDPGSNQNSMLEDPEDESDCESSEETGDEDMLENTKFLQPHTHVISFQKRQALVTYLENNKAGITVFGFTLDRSYLHTIFMLEWTLFLWLLGKTVGFS</sequence>
<dbReference type="Proteomes" id="UP000019116">
    <property type="component" value="Chromosome 7A"/>
</dbReference>
<reference evidence="3" key="1">
    <citation type="submission" date="2018-08" db="EMBL/GenBank/DDBJ databases">
        <authorList>
            <person name="Rossello M."/>
        </authorList>
    </citation>
    <scope>NUCLEOTIDE SEQUENCE [LARGE SCALE GENOMIC DNA]</scope>
    <source>
        <strain evidence="3">cv. Chinese Spring</strain>
    </source>
</reference>
<feature type="transmembrane region" description="Helical" evidence="2">
    <location>
        <begin position="286"/>
        <end position="304"/>
    </location>
</feature>
<evidence type="ECO:0000256" key="1">
    <source>
        <dbReference type="SAM" id="MobiDB-lite"/>
    </source>
</evidence>
<organism evidence="3">
    <name type="scientific">Triticum aestivum</name>
    <name type="common">Wheat</name>
    <dbReference type="NCBI Taxonomy" id="4565"/>
    <lineage>
        <taxon>Eukaryota</taxon>
        <taxon>Viridiplantae</taxon>
        <taxon>Streptophyta</taxon>
        <taxon>Embryophyta</taxon>
        <taxon>Tracheophyta</taxon>
        <taxon>Spermatophyta</taxon>
        <taxon>Magnoliopsida</taxon>
        <taxon>Liliopsida</taxon>
        <taxon>Poales</taxon>
        <taxon>Poaceae</taxon>
        <taxon>BOP clade</taxon>
        <taxon>Pooideae</taxon>
        <taxon>Triticodae</taxon>
        <taxon>Triticeae</taxon>
        <taxon>Triticinae</taxon>
        <taxon>Triticum</taxon>
    </lineage>
</organism>